<keyword evidence="2" id="KW-1185">Reference proteome</keyword>
<evidence type="ECO:0000313" key="1">
    <source>
        <dbReference type="EMBL" id="KAJ2921530.1"/>
    </source>
</evidence>
<sequence>MDDLDTLMEVVQTNNKSCPDALLSVYAGNWWSQLSVNVEPALATDDVFWLWEAQRKHMPVNLEPVTLLHLENLSKSKLAHTQQMTSDTLVALNMDLDSTRTQLTYITHTMMNTESLVKDLKQLKVKLKKKQVWDHRIAHKKAVKGPWVEDVDT</sequence>
<dbReference type="AlphaFoldDB" id="A0A9W8M7C2"/>
<dbReference type="EMBL" id="JANBPK010001585">
    <property type="protein sequence ID" value="KAJ2921530.1"/>
    <property type="molecule type" value="Genomic_DNA"/>
</dbReference>
<comment type="caution">
    <text evidence="1">The sequence shown here is derived from an EMBL/GenBank/DDBJ whole genome shotgun (WGS) entry which is preliminary data.</text>
</comment>
<proteinExistence type="predicted"/>
<reference evidence="1" key="1">
    <citation type="submission" date="2022-06" db="EMBL/GenBank/DDBJ databases">
        <title>Genome Sequence of Candolleomyces eurysporus.</title>
        <authorList>
            <person name="Buettner E."/>
        </authorList>
    </citation>
    <scope>NUCLEOTIDE SEQUENCE</scope>
    <source>
        <strain evidence="1">VTCC 930004</strain>
    </source>
</reference>
<feature type="non-terminal residue" evidence="1">
    <location>
        <position position="153"/>
    </location>
</feature>
<evidence type="ECO:0000313" key="2">
    <source>
        <dbReference type="Proteomes" id="UP001140091"/>
    </source>
</evidence>
<protein>
    <submittedName>
        <fullName evidence="1">Uncharacterized protein</fullName>
    </submittedName>
</protein>
<gene>
    <name evidence="1" type="ORF">H1R20_g15566</name>
</gene>
<name>A0A9W8M7C2_9AGAR</name>
<organism evidence="1 2">
    <name type="scientific">Candolleomyces eurysporus</name>
    <dbReference type="NCBI Taxonomy" id="2828524"/>
    <lineage>
        <taxon>Eukaryota</taxon>
        <taxon>Fungi</taxon>
        <taxon>Dikarya</taxon>
        <taxon>Basidiomycota</taxon>
        <taxon>Agaricomycotina</taxon>
        <taxon>Agaricomycetes</taxon>
        <taxon>Agaricomycetidae</taxon>
        <taxon>Agaricales</taxon>
        <taxon>Agaricineae</taxon>
        <taxon>Psathyrellaceae</taxon>
        <taxon>Candolleomyces</taxon>
    </lineage>
</organism>
<accession>A0A9W8M7C2</accession>
<dbReference type="Proteomes" id="UP001140091">
    <property type="component" value="Unassembled WGS sequence"/>
</dbReference>